<dbReference type="Proteomes" id="UP000825258">
    <property type="component" value="Chromosome"/>
</dbReference>
<dbReference type="RefSeq" id="WP_221258531.1">
    <property type="nucleotide sequence ID" value="NZ_AP024749.1"/>
</dbReference>
<accession>A0ABM7S7I1</accession>
<gene>
    <name evidence="1" type="ORF">KK2020170_23220</name>
</gene>
<protein>
    <submittedName>
        <fullName evidence="1">Uncharacterized protein</fullName>
    </submittedName>
</protein>
<name>A0ABM7S7I1_9FLAO</name>
<dbReference type="EMBL" id="AP024749">
    <property type="protein sequence ID" value="BCY29454.1"/>
    <property type="molecule type" value="Genomic_DNA"/>
</dbReference>
<evidence type="ECO:0000313" key="1">
    <source>
        <dbReference type="EMBL" id="BCY29454.1"/>
    </source>
</evidence>
<organism evidence="1 2">
    <name type="scientific">Flavobacterium okayamense</name>
    <dbReference type="NCBI Taxonomy" id="2830782"/>
    <lineage>
        <taxon>Bacteria</taxon>
        <taxon>Pseudomonadati</taxon>
        <taxon>Bacteroidota</taxon>
        <taxon>Flavobacteriia</taxon>
        <taxon>Flavobacteriales</taxon>
        <taxon>Flavobacteriaceae</taxon>
        <taxon>Flavobacterium</taxon>
    </lineage>
</organism>
<keyword evidence="2" id="KW-1185">Reference proteome</keyword>
<reference evidence="1 2" key="1">
    <citation type="submission" date="2021-06" db="EMBL/GenBank/DDBJ databases">
        <title>Whole genome sequences of Flavobacterium sp. KK2020170 and assembly.</title>
        <authorList>
            <person name="Kitahara K."/>
            <person name="Miyoshi S."/>
            <person name="Uesaka K."/>
        </authorList>
    </citation>
    <scope>NUCLEOTIDE SEQUENCE [LARGE SCALE GENOMIC DNA]</scope>
    <source>
        <strain evidence="1 2">KK2020170</strain>
    </source>
</reference>
<proteinExistence type="predicted"/>
<evidence type="ECO:0000313" key="2">
    <source>
        <dbReference type="Proteomes" id="UP000825258"/>
    </source>
</evidence>
<sequence>MENTIKQTYEVLKPLINKVLFQNFDEPDFKELKNVKLNTSFVNLINKKKTDENLRLSTSYLFECFTEVFSKFTEANRLSIVKILLHDIEFKSFVMFKFLLGYKNINPELDLTADDIQDMILLYGKSGKMNAFVALYFDLFFEDIFNFKFSEPDSITENEYQEILDQYLQAKTLV</sequence>